<proteinExistence type="predicted"/>
<organism evidence="1 2">
    <name type="scientific">Algoriphagus jejuensis</name>
    <dbReference type="NCBI Taxonomy" id="419934"/>
    <lineage>
        <taxon>Bacteria</taxon>
        <taxon>Pseudomonadati</taxon>
        <taxon>Bacteroidota</taxon>
        <taxon>Cytophagia</taxon>
        <taxon>Cytophagales</taxon>
        <taxon>Cyclobacteriaceae</taxon>
        <taxon>Algoriphagus</taxon>
    </lineage>
</organism>
<name>A0ABP3YGX3_9BACT</name>
<evidence type="ECO:0000313" key="2">
    <source>
        <dbReference type="Proteomes" id="UP001500469"/>
    </source>
</evidence>
<keyword evidence="2" id="KW-1185">Reference proteome</keyword>
<dbReference type="EMBL" id="BAAAFI010000045">
    <property type="protein sequence ID" value="GAA0880580.1"/>
    <property type="molecule type" value="Genomic_DNA"/>
</dbReference>
<comment type="caution">
    <text evidence="1">The sequence shown here is derived from an EMBL/GenBank/DDBJ whole genome shotgun (WGS) entry which is preliminary data.</text>
</comment>
<gene>
    <name evidence="1" type="ORF">GCM10009119_35500</name>
</gene>
<evidence type="ECO:0000313" key="1">
    <source>
        <dbReference type="EMBL" id="GAA0880580.1"/>
    </source>
</evidence>
<sequence length="108" mass="12618">MPDHNKLNNRDFHISYVMFKNKTLYNKQSLLKQFQYHNLKIRIFSGEDLAVQRITIPRSMVETLKKIAQVKPICQRNSLWINPTKIVLSSKGDGRGPGIIYSYLPKNQ</sequence>
<dbReference type="Proteomes" id="UP001500469">
    <property type="component" value="Unassembled WGS sequence"/>
</dbReference>
<reference evidence="2" key="1">
    <citation type="journal article" date="2019" name="Int. J. Syst. Evol. Microbiol.">
        <title>The Global Catalogue of Microorganisms (GCM) 10K type strain sequencing project: providing services to taxonomists for standard genome sequencing and annotation.</title>
        <authorList>
            <consortium name="The Broad Institute Genomics Platform"/>
            <consortium name="The Broad Institute Genome Sequencing Center for Infectious Disease"/>
            <person name="Wu L."/>
            <person name="Ma J."/>
        </authorList>
    </citation>
    <scope>NUCLEOTIDE SEQUENCE [LARGE SCALE GENOMIC DNA]</scope>
    <source>
        <strain evidence="2">JCM 16112</strain>
    </source>
</reference>
<protein>
    <submittedName>
        <fullName evidence="1">Uncharacterized protein</fullName>
    </submittedName>
</protein>
<accession>A0ABP3YGX3</accession>